<dbReference type="InterPro" id="IPR031893">
    <property type="entry name" value="Phage_tail_APC"/>
</dbReference>
<feature type="domain" description="Phage tail assembly chaperone-like" evidence="1">
    <location>
        <begin position="73"/>
        <end position="139"/>
    </location>
</feature>
<dbReference type="Pfam" id="PF16778">
    <property type="entry name" value="Phage_tail_APC"/>
    <property type="match status" value="1"/>
</dbReference>
<organism evidence="2 3">
    <name type="scientific">Pseudomonas piscis</name>
    <dbReference type="NCBI Taxonomy" id="2614538"/>
    <lineage>
        <taxon>Bacteria</taxon>
        <taxon>Pseudomonadati</taxon>
        <taxon>Pseudomonadota</taxon>
        <taxon>Gammaproteobacteria</taxon>
        <taxon>Pseudomonadales</taxon>
        <taxon>Pseudomonadaceae</taxon>
        <taxon>Pseudomonas</taxon>
    </lineage>
</organism>
<proteinExistence type="predicted"/>
<dbReference type="Proteomes" id="UP001237292">
    <property type="component" value="Chromosome"/>
</dbReference>
<evidence type="ECO:0000313" key="3">
    <source>
        <dbReference type="Proteomes" id="UP001237292"/>
    </source>
</evidence>
<sequence>MNEATVFFSATTALFYDTNIYGAQLPADAVEITDELRESLLEAQSLGRQIVADKNGKPMAIERPGPTFEQQVERERFWRDSLLTRTDALVTRYRDEQDSGLMPSLTVEQYRQMQAYRFELRNWPASPNFPSIAHRPSAPTWLSDSAIAL</sequence>
<reference evidence="2 3" key="1">
    <citation type="journal article" date="2023" name="Access Microbiol">
        <title>The genome of a steinernematid-associated Pseudomonas piscis bacterium encodes the biosynthesis of insect toxins.</title>
        <authorList>
            <person name="Awori R.M."/>
            <person name="Hendre P."/>
            <person name="Amugune N.O."/>
        </authorList>
    </citation>
    <scope>NUCLEOTIDE SEQUENCE [LARGE SCALE GENOMIC DNA]</scope>
    <source>
        <strain evidence="2 3">75</strain>
    </source>
</reference>
<dbReference type="RefSeq" id="WP_282878439.1">
    <property type="nucleotide sequence ID" value="NZ_CP133164.1"/>
</dbReference>
<accession>A0ABY9NNM8</accession>
<evidence type="ECO:0000259" key="1">
    <source>
        <dbReference type="Pfam" id="PF16778"/>
    </source>
</evidence>
<protein>
    <submittedName>
        <fullName evidence="2">Phage tail assembly chaperone</fullName>
    </submittedName>
</protein>
<evidence type="ECO:0000313" key="2">
    <source>
        <dbReference type="EMBL" id="WMN19822.1"/>
    </source>
</evidence>
<dbReference type="EMBL" id="CP133164">
    <property type="protein sequence ID" value="WMN19822.1"/>
    <property type="molecule type" value="Genomic_DNA"/>
</dbReference>
<keyword evidence="3" id="KW-1185">Reference proteome</keyword>
<gene>
    <name evidence="2" type="ORF">QL104_10540</name>
</gene>
<name>A0ABY9NNM8_9PSED</name>